<accession>A0A365Y176</accession>
<dbReference type="EMBL" id="QFFJ01000001">
    <property type="protein sequence ID" value="RBL91595.1"/>
    <property type="molecule type" value="Genomic_DNA"/>
</dbReference>
<dbReference type="Proteomes" id="UP000253410">
    <property type="component" value="Unassembled WGS sequence"/>
</dbReference>
<sequence>MCANAAIANEEIYYYKVTRYKQEKQPEGAVSEELCQSRIHGEGGHEKVVVELTVACIFQRNGQEAKSLDS</sequence>
<protein>
    <submittedName>
        <fullName evidence="1">Uncharacterized protein</fullName>
    </submittedName>
</protein>
<comment type="caution">
    <text evidence="1">The sequence shown here is derived from an EMBL/GenBank/DDBJ whole genome shotgun (WGS) entry which is preliminary data.</text>
</comment>
<gene>
    <name evidence="1" type="ORF">DF182_02980</name>
</gene>
<keyword evidence="2" id="KW-1185">Reference proteome</keyword>
<name>A0A365Y176_9BACT</name>
<proteinExistence type="predicted"/>
<organism evidence="1 2">
    <name type="scientific">Chitinophaga flava</name>
    <dbReference type="NCBI Taxonomy" id="2259036"/>
    <lineage>
        <taxon>Bacteria</taxon>
        <taxon>Pseudomonadati</taxon>
        <taxon>Bacteroidota</taxon>
        <taxon>Chitinophagia</taxon>
        <taxon>Chitinophagales</taxon>
        <taxon>Chitinophagaceae</taxon>
        <taxon>Chitinophaga</taxon>
    </lineage>
</organism>
<dbReference type="AlphaFoldDB" id="A0A365Y176"/>
<evidence type="ECO:0000313" key="1">
    <source>
        <dbReference type="EMBL" id="RBL91595.1"/>
    </source>
</evidence>
<reference evidence="1 2" key="1">
    <citation type="submission" date="2018-05" db="EMBL/GenBank/DDBJ databases">
        <title>Chitinophaga sp. K3CV102501T nov., isolated from isolated from a monsoon evergreen broad-leaved forest soil.</title>
        <authorList>
            <person name="Lv Y."/>
        </authorList>
    </citation>
    <scope>NUCLEOTIDE SEQUENCE [LARGE SCALE GENOMIC DNA]</scope>
    <source>
        <strain evidence="1 2">GDMCC 1.1325</strain>
    </source>
</reference>
<evidence type="ECO:0000313" key="2">
    <source>
        <dbReference type="Proteomes" id="UP000253410"/>
    </source>
</evidence>